<reference evidence="3 4" key="1">
    <citation type="submission" date="2024-09" db="EMBL/GenBank/DDBJ databases">
        <title>Genome sequencing and assembly of Phytophthora oleae, isolate VK10A, causative agent of rot of olive drupes.</title>
        <authorList>
            <person name="Conti Taguali S."/>
            <person name="Riolo M."/>
            <person name="La Spada F."/>
            <person name="Cacciola S.O."/>
            <person name="Dionisio G."/>
        </authorList>
    </citation>
    <scope>NUCLEOTIDE SEQUENCE [LARGE SCALE GENOMIC DNA]</scope>
    <source>
        <strain evidence="3 4">VK10A</strain>
    </source>
</reference>
<gene>
    <name evidence="3" type="ORF">V7S43_015443</name>
</gene>
<keyword evidence="2" id="KW-1133">Transmembrane helix</keyword>
<feature type="transmembrane region" description="Helical" evidence="2">
    <location>
        <begin position="28"/>
        <end position="51"/>
    </location>
</feature>
<name>A0ABD3EYU0_9STRA</name>
<evidence type="ECO:0000256" key="2">
    <source>
        <dbReference type="SAM" id="Phobius"/>
    </source>
</evidence>
<feature type="region of interest" description="Disordered" evidence="1">
    <location>
        <begin position="257"/>
        <end position="307"/>
    </location>
</feature>
<comment type="caution">
    <text evidence="3">The sequence shown here is derived from an EMBL/GenBank/DDBJ whole genome shotgun (WGS) entry which is preliminary data.</text>
</comment>
<keyword evidence="2" id="KW-0812">Transmembrane</keyword>
<dbReference type="AlphaFoldDB" id="A0ABD3EYU0"/>
<keyword evidence="2" id="KW-0472">Membrane</keyword>
<organism evidence="3 4">
    <name type="scientific">Phytophthora oleae</name>
    <dbReference type="NCBI Taxonomy" id="2107226"/>
    <lineage>
        <taxon>Eukaryota</taxon>
        <taxon>Sar</taxon>
        <taxon>Stramenopiles</taxon>
        <taxon>Oomycota</taxon>
        <taxon>Peronosporomycetes</taxon>
        <taxon>Peronosporales</taxon>
        <taxon>Peronosporaceae</taxon>
        <taxon>Phytophthora</taxon>
    </lineage>
</organism>
<dbReference type="Proteomes" id="UP001632037">
    <property type="component" value="Unassembled WGS sequence"/>
</dbReference>
<evidence type="ECO:0000313" key="3">
    <source>
        <dbReference type="EMBL" id="KAL3659451.1"/>
    </source>
</evidence>
<feature type="transmembrane region" description="Helical" evidence="2">
    <location>
        <begin position="58"/>
        <end position="76"/>
    </location>
</feature>
<sequence>MVSALDLVLSVVFVSVFACASQRDMLRALLFHNFGFVFSMMHCSVACLCVADMLSWDYRCWAVLSAFLWFVWVQLLDAVTPPVRRQLRFSKVQVVPVLWLLWALMFSVAYASIFFLTDISGLKGRDLLQFYVGENVTVFNTKSILINRLFIMFFWMQRHAWNVFKGAFSSFWLSFYPPKTSDDPNEPVVDPQEEELSTIRGSLEYFCPFDTFPGLRRRIASLRLPSSRLSSFRRYSLTGRHPVRRLSSAVLLSGVGLPTPEQRRKTRRGAFGQRSTTSHSESEYTSAPVRETVKPWTDAVPGTIRDE</sequence>
<evidence type="ECO:0000256" key="1">
    <source>
        <dbReference type="SAM" id="MobiDB-lite"/>
    </source>
</evidence>
<protein>
    <submittedName>
        <fullName evidence="3">Uncharacterized protein</fullName>
    </submittedName>
</protein>
<dbReference type="EMBL" id="JBIMZQ010000046">
    <property type="protein sequence ID" value="KAL3659451.1"/>
    <property type="molecule type" value="Genomic_DNA"/>
</dbReference>
<keyword evidence="4" id="KW-1185">Reference proteome</keyword>
<accession>A0ABD3EYU0</accession>
<feature type="transmembrane region" description="Helical" evidence="2">
    <location>
        <begin position="96"/>
        <end position="116"/>
    </location>
</feature>
<feature type="compositionally biased region" description="Low complexity" evidence="1">
    <location>
        <begin position="275"/>
        <end position="286"/>
    </location>
</feature>
<proteinExistence type="predicted"/>
<evidence type="ECO:0000313" key="4">
    <source>
        <dbReference type="Proteomes" id="UP001632037"/>
    </source>
</evidence>